<proteinExistence type="predicted"/>
<sequence>MQARLLSSIGILVVVSVWPAAGQPPKAAAKAAPVTKKAPEFRTPWGDPDLQGVWNDATSTPLQRPTGVAGKDILTDEEATGFQEELASDLSRDRRDGGPELDVNRAYNEHWMDSRRLKITSDHRTSLIVDPPDGRIPPLVPLSPEREKARAARAGAN</sequence>
<protein>
    <submittedName>
        <fullName evidence="3">Uncharacterized protein</fullName>
    </submittedName>
</protein>
<accession>A0A7V8NT85</accession>
<evidence type="ECO:0000256" key="2">
    <source>
        <dbReference type="SAM" id="SignalP"/>
    </source>
</evidence>
<feature type="non-terminal residue" evidence="3">
    <location>
        <position position="157"/>
    </location>
</feature>
<dbReference type="EMBL" id="JACDQQ010001695">
    <property type="protein sequence ID" value="MBA0086830.1"/>
    <property type="molecule type" value="Genomic_DNA"/>
</dbReference>
<dbReference type="Proteomes" id="UP000567293">
    <property type="component" value="Unassembled WGS sequence"/>
</dbReference>
<evidence type="ECO:0000256" key="1">
    <source>
        <dbReference type="SAM" id="MobiDB-lite"/>
    </source>
</evidence>
<dbReference type="AlphaFoldDB" id="A0A7V8NT85"/>
<gene>
    <name evidence="3" type="ORF">HRJ53_17755</name>
</gene>
<keyword evidence="2" id="KW-0732">Signal</keyword>
<feature type="region of interest" description="Disordered" evidence="1">
    <location>
        <begin position="126"/>
        <end position="157"/>
    </location>
</feature>
<keyword evidence="4" id="KW-1185">Reference proteome</keyword>
<comment type="caution">
    <text evidence="3">The sequence shown here is derived from an EMBL/GenBank/DDBJ whole genome shotgun (WGS) entry which is preliminary data.</text>
</comment>
<reference evidence="3" key="1">
    <citation type="submission" date="2020-06" db="EMBL/GenBank/DDBJ databases">
        <title>Legume-microbial interactions unlock mineral nutrients during tropical forest succession.</title>
        <authorList>
            <person name="Epihov D.Z."/>
        </authorList>
    </citation>
    <scope>NUCLEOTIDE SEQUENCE [LARGE SCALE GENOMIC DNA]</scope>
    <source>
        <strain evidence="3">Pan2503</strain>
    </source>
</reference>
<feature type="region of interest" description="Disordered" evidence="1">
    <location>
        <begin position="24"/>
        <end position="69"/>
    </location>
</feature>
<evidence type="ECO:0000313" key="3">
    <source>
        <dbReference type="EMBL" id="MBA0086830.1"/>
    </source>
</evidence>
<name>A0A7V8NT85_9BACT</name>
<feature type="signal peptide" evidence="2">
    <location>
        <begin position="1"/>
        <end position="20"/>
    </location>
</feature>
<evidence type="ECO:0000313" key="4">
    <source>
        <dbReference type="Proteomes" id="UP000567293"/>
    </source>
</evidence>
<organism evidence="3 4">
    <name type="scientific">Candidatus Acidiferrum panamense</name>
    <dbReference type="NCBI Taxonomy" id="2741543"/>
    <lineage>
        <taxon>Bacteria</taxon>
        <taxon>Pseudomonadati</taxon>
        <taxon>Acidobacteriota</taxon>
        <taxon>Terriglobia</taxon>
        <taxon>Candidatus Acidiferrales</taxon>
        <taxon>Candidatus Acidiferrum</taxon>
    </lineage>
</organism>
<feature type="chain" id="PRO_5031444080" evidence="2">
    <location>
        <begin position="21"/>
        <end position="157"/>
    </location>
</feature>
<feature type="compositionally biased region" description="Low complexity" evidence="1">
    <location>
        <begin position="24"/>
        <end position="36"/>
    </location>
</feature>